<evidence type="ECO:0000313" key="12">
    <source>
        <dbReference type="EMBL" id="GEA89941.1"/>
    </source>
</evidence>
<evidence type="ECO:0000256" key="10">
    <source>
        <dbReference type="SAM" id="Phobius"/>
    </source>
</evidence>
<evidence type="ECO:0000256" key="1">
    <source>
        <dbReference type="ARBA" id="ARBA00000085"/>
    </source>
</evidence>
<keyword evidence="7" id="KW-0067">ATP-binding</keyword>
<feature type="transmembrane region" description="Helical" evidence="10">
    <location>
        <begin position="118"/>
        <end position="138"/>
    </location>
</feature>
<feature type="compositionally biased region" description="Low complexity" evidence="9">
    <location>
        <begin position="423"/>
        <end position="444"/>
    </location>
</feature>
<dbReference type="GO" id="GO:0016020">
    <property type="term" value="C:membrane"/>
    <property type="evidence" value="ECO:0007669"/>
    <property type="project" value="InterPro"/>
</dbReference>
<dbReference type="GO" id="GO:0005524">
    <property type="term" value="F:ATP binding"/>
    <property type="evidence" value="ECO:0007669"/>
    <property type="project" value="UniProtKB-KW"/>
</dbReference>
<dbReference type="Gene3D" id="1.20.5.1930">
    <property type="match status" value="1"/>
</dbReference>
<keyword evidence="10" id="KW-0812">Transmembrane</keyword>
<dbReference type="Proteomes" id="UP000317046">
    <property type="component" value="Unassembled WGS sequence"/>
</dbReference>
<reference evidence="12" key="1">
    <citation type="submission" date="2019-06" db="EMBL/GenBank/DDBJ databases">
        <title>Whole genome shotgun sequence of Cellulomonas cellasea NBRC 3753.</title>
        <authorList>
            <person name="Hosoyama A."/>
            <person name="Uohara A."/>
            <person name="Ohji S."/>
            <person name="Ichikawa N."/>
        </authorList>
    </citation>
    <scope>NUCLEOTIDE SEQUENCE [LARGE SCALE GENOMIC DNA]</scope>
    <source>
        <strain evidence="12">NBRC 3753</strain>
    </source>
</reference>
<protein>
    <recommendedName>
        <fullName evidence="2">histidine kinase</fullName>
        <ecNumber evidence="2">2.7.13.3</ecNumber>
    </recommendedName>
</protein>
<feature type="region of interest" description="Disordered" evidence="9">
    <location>
        <begin position="265"/>
        <end position="293"/>
    </location>
</feature>
<dbReference type="AlphaFoldDB" id="A0A4Y3KZM4"/>
<name>A0A4Y3KZM4_9CELL</name>
<dbReference type="SUPFAM" id="SSF55874">
    <property type="entry name" value="ATPase domain of HSP90 chaperone/DNA topoisomerase II/histidine kinase"/>
    <property type="match status" value="1"/>
</dbReference>
<dbReference type="GO" id="GO:0046983">
    <property type="term" value="F:protein dimerization activity"/>
    <property type="evidence" value="ECO:0007669"/>
    <property type="project" value="InterPro"/>
</dbReference>
<evidence type="ECO:0000256" key="6">
    <source>
        <dbReference type="ARBA" id="ARBA00022777"/>
    </source>
</evidence>
<keyword evidence="10" id="KW-1133">Transmembrane helix</keyword>
<keyword evidence="5" id="KW-0547">Nucleotide-binding</keyword>
<evidence type="ECO:0000313" key="13">
    <source>
        <dbReference type="Proteomes" id="UP000317046"/>
    </source>
</evidence>
<feature type="transmembrane region" description="Helical" evidence="10">
    <location>
        <begin position="145"/>
        <end position="165"/>
    </location>
</feature>
<gene>
    <name evidence="12" type="ORF">CCE01nite_38900</name>
</gene>
<accession>A0A4Y3KZM4</accession>
<evidence type="ECO:0000256" key="7">
    <source>
        <dbReference type="ARBA" id="ARBA00022840"/>
    </source>
</evidence>
<keyword evidence="10" id="KW-0472">Membrane</keyword>
<feature type="compositionally biased region" description="Low complexity" evidence="9">
    <location>
        <begin position="455"/>
        <end position="468"/>
    </location>
</feature>
<dbReference type="InterPro" id="IPR003594">
    <property type="entry name" value="HATPase_dom"/>
</dbReference>
<feature type="transmembrane region" description="Helical" evidence="10">
    <location>
        <begin position="24"/>
        <end position="45"/>
    </location>
</feature>
<feature type="transmembrane region" description="Helical" evidence="10">
    <location>
        <begin position="51"/>
        <end position="70"/>
    </location>
</feature>
<dbReference type="PANTHER" id="PTHR24421:SF10">
    <property type="entry name" value="NITRATE_NITRITE SENSOR PROTEIN NARQ"/>
    <property type="match status" value="1"/>
</dbReference>
<dbReference type="InterPro" id="IPR055558">
    <property type="entry name" value="DUF7134"/>
</dbReference>
<dbReference type="Pfam" id="PF23539">
    <property type="entry name" value="DUF7134"/>
    <property type="match status" value="1"/>
</dbReference>
<feature type="transmembrane region" description="Helical" evidence="10">
    <location>
        <begin position="77"/>
        <end position="98"/>
    </location>
</feature>
<evidence type="ECO:0000256" key="9">
    <source>
        <dbReference type="SAM" id="MobiDB-lite"/>
    </source>
</evidence>
<dbReference type="CDD" id="cd16917">
    <property type="entry name" value="HATPase_UhpB-NarQ-NarX-like"/>
    <property type="match status" value="1"/>
</dbReference>
<evidence type="ECO:0000256" key="4">
    <source>
        <dbReference type="ARBA" id="ARBA00022679"/>
    </source>
</evidence>
<dbReference type="Pfam" id="PF02518">
    <property type="entry name" value="HATPase_c"/>
    <property type="match status" value="1"/>
</dbReference>
<dbReference type="InterPro" id="IPR050482">
    <property type="entry name" value="Sensor_HK_TwoCompSys"/>
</dbReference>
<sequence>MPGAYARPVGWWERAIRWEDTHRLAVDAAGTALLALVAVPLTWALGTGLGGYQTAGVPVIALALVAPLAWRRAQPVASVVTVYTIALIHLTGGYGPLLPADVAVPLALYSVTVHGPRWAHRVAVVGAVVGSLVLGLSLGGTSDPFAVLFAWMFGSALSLAVWAFGLVRRSRREAMDALVDRARRLEIERDQQHQIATAAERSRIAREMHDIVAHSLSVIIAQADGGRYAAGADPAAAARSLGTIAETGRAALGDMRRLLGVLRADEPAQPGGPAPALSGISTGPGGAGGTPYTPQPAEQDLEALVEQVRASGLRVSLVRMGTARRLPPGAGLTAYRICQEALTNILKHAGPDPTVTVVVQWLDASLVLEVGDDGRGAAAESDGLGQGLLGMRERAAMFGGSVTAGPRPGGGFRVRAQIPLPPVGGASAPGTPTGTAATSTAARTTPPPPPPAPTAPQGAPGMTTPKPL</sequence>
<keyword evidence="13" id="KW-1185">Reference proteome</keyword>
<feature type="region of interest" description="Disordered" evidence="9">
    <location>
        <begin position="420"/>
        <end position="468"/>
    </location>
</feature>
<dbReference type="SMART" id="SM00387">
    <property type="entry name" value="HATPase_c"/>
    <property type="match status" value="1"/>
</dbReference>
<keyword evidence="3" id="KW-0597">Phosphoprotein</keyword>
<dbReference type="EC" id="2.7.13.3" evidence="2"/>
<dbReference type="InterPro" id="IPR036890">
    <property type="entry name" value="HATPase_C_sf"/>
</dbReference>
<dbReference type="PANTHER" id="PTHR24421">
    <property type="entry name" value="NITRATE/NITRITE SENSOR PROTEIN NARX-RELATED"/>
    <property type="match status" value="1"/>
</dbReference>
<evidence type="ECO:0000256" key="5">
    <source>
        <dbReference type="ARBA" id="ARBA00022741"/>
    </source>
</evidence>
<evidence type="ECO:0000259" key="11">
    <source>
        <dbReference type="SMART" id="SM00387"/>
    </source>
</evidence>
<dbReference type="Gene3D" id="3.30.565.10">
    <property type="entry name" value="Histidine kinase-like ATPase, C-terminal domain"/>
    <property type="match status" value="1"/>
</dbReference>
<dbReference type="EMBL" id="BJLR01000039">
    <property type="protein sequence ID" value="GEA89941.1"/>
    <property type="molecule type" value="Genomic_DNA"/>
</dbReference>
<dbReference type="GO" id="GO:0000155">
    <property type="term" value="F:phosphorelay sensor kinase activity"/>
    <property type="evidence" value="ECO:0007669"/>
    <property type="project" value="InterPro"/>
</dbReference>
<keyword evidence="8" id="KW-0902">Two-component regulatory system</keyword>
<comment type="caution">
    <text evidence="12">The sequence shown here is derived from an EMBL/GenBank/DDBJ whole genome shotgun (WGS) entry which is preliminary data.</text>
</comment>
<evidence type="ECO:0000256" key="3">
    <source>
        <dbReference type="ARBA" id="ARBA00022553"/>
    </source>
</evidence>
<keyword evidence="6" id="KW-0418">Kinase</keyword>
<keyword evidence="4" id="KW-0808">Transferase</keyword>
<proteinExistence type="predicted"/>
<feature type="compositionally biased region" description="Pro residues" evidence="9">
    <location>
        <begin position="445"/>
        <end position="454"/>
    </location>
</feature>
<evidence type="ECO:0000256" key="8">
    <source>
        <dbReference type="ARBA" id="ARBA00023012"/>
    </source>
</evidence>
<comment type="catalytic activity">
    <reaction evidence="1">
        <text>ATP + protein L-histidine = ADP + protein N-phospho-L-histidine.</text>
        <dbReference type="EC" id="2.7.13.3"/>
    </reaction>
</comment>
<feature type="domain" description="Histidine kinase/HSP90-like ATPase" evidence="11">
    <location>
        <begin position="329"/>
        <end position="422"/>
    </location>
</feature>
<dbReference type="Pfam" id="PF07730">
    <property type="entry name" value="HisKA_3"/>
    <property type="match status" value="1"/>
</dbReference>
<dbReference type="InterPro" id="IPR011712">
    <property type="entry name" value="Sig_transdc_His_kin_sub3_dim/P"/>
</dbReference>
<organism evidence="12 13">
    <name type="scientific">Cellulomonas cellasea</name>
    <dbReference type="NCBI Taxonomy" id="43670"/>
    <lineage>
        <taxon>Bacteria</taxon>
        <taxon>Bacillati</taxon>
        <taxon>Actinomycetota</taxon>
        <taxon>Actinomycetes</taxon>
        <taxon>Micrococcales</taxon>
        <taxon>Cellulomonadaceae</taxon>
        <taxon>Cellulomonas</taxon>
    </lineage>
</organism>
<evidence type="ECO:0000256" key="2">
    <source>
        <dbReference type="ARBA" id="ARBA00012438"/>
    </source>
</evidence>